<sequence>MKPRKRASSGFTLVEVMVAISILSLVMLALVTGLRTLGNTQVALERKTERVDEIRTLSGFLRDLMEAAVVGESSGGLTLGTGGKDTTYFRLRDGGVEWKSTILFGEAYGGSHIVRLAKEGDALVLRWAEPTESGDSPDLWNDGPYRVLLAEVEEFYVEFRPEFTDDWVDRWEQENIAPALTRMQIKSSGRFWPVLIMQVQR</sequence>
<dbReference type="RefSeq" id="WP_153239849.1">
    <property type="nucleotide sequence ID" value="NZ_CP036422.1"/>
</dbReference>
<evidence type="ECO:0000256" key="1">
    <source>
        <dbReference type="ARBA" id="ARBA00004167"/>
    </source>
</evidence>
<dbReference type="OrthoDB" id="5735587at2"/>
<dbReference type="PANTHER" id="PTHR39583:SF2">
    <property type="entry name" value="TYPE II SECRETION SYSTEM PROTEIN J"/>
    <property type="match status" value="1"/>
</dbReference>
<dbReference type="AlphaFoldDB" id="A0A5P9NLP6"/>
<dbReference type="EMBL" id="CP036422">
    <property type="protein sequence ID" value="QFU76707.1"/>
    <property type="molecule type" value="Genomic_DNA"/>
</dbReference>
<dbReference type="KEGG" id="halc:EY643_14175"/>
<keyword evidence="8" id="KW-1185">Reference proteome</keyword>
<organism evidence="7 8">
    <name type="scientific">Halioglobus maricola</name>
    <dbReference type="NCBI Taxonomy" id="2601894"/>
    <lineage>
        <taxon>Bacteria</taxon>
        <taxon>Pseudomonadati</taxon>
        <taxon>Pseudomonadota</taxon>
        <taxon>Gammaproteobacteria</taxon>
        <taxon>Cellvibrionales</taxon>
        <taxon>Halieaceae</taxon>
        <taxon>Halioglobus</taxon>
    </lineage>
</organism>
<keyword evidence="2" id="KW-0488">Methylation</keyword>
<evidence type="ECO:0000256" key="3">
    <source>
        <dbReference type="ARBA" id="ARBA00022692"/>
    </source>
</evidence>
<keyword evidence="5 6" id="KW-0472">Membrane</keyword>
<evidence type="ECO:0000256" key="5">
    <source>
        <dbReference type="ARBA" id="ARBA00023136"/>
    </source>
</evidence>
<feature type="transmembrane region" description="Helical" evidence="6">
    <location>
        <begin position="12"/>
        <end position="34"/>
    </location>
</feature>
<dbReference type="Proteomes" id="UP000326287">
    <property type="component" value="Chromosome"/>
</dbReference>
<accession>A0A5P9NLP6</accession>
<dbReference type="GO" id="GO:0015628">
    <property type="term" value="P:protein secretion by the type II secretion system"/>
    <property type="evidence" value="ECO:0007669"/>
    <property type="project" value="TreeGrafter"/>
</dbReference>
<dbReference type="InterPro" id="IPR051621">
    <property type="entry name" value="T2SS_protein_J"/>
</dbReference>
<dbReference type="NCBIfam" id="TIGR02532">
    <property type="entry name" value="IV_pilin_GFxxxE"/>
    <property type="match status" value="1"/>
</dbReference>
<proteinExistence type="predicted"/>
<keyword evidence="3 6" id="KW-0812">Transmembrane</keyword>
<keyword evidence="4 6" id="KW-1133">Transmembrane helix</keyword>
<evidence type="ECO:0000256" key="4">
    <source>
        <dbReference type="ARBA" id="ARBA00022989"/>
    </source>
</evidence>
<dbReference type="GO" id="GO:0016020">
    <property type="term" value="C:membrane"/>
    <property type="evidence" value="ECO:0007669"/>
    <property type="project" value="UniProtKB-SubCell"/>
</dbReference>
<reference evidence="7 8" key="1">
    <citation type="submission" date="2019-02" db="EMBL/GenBank/DDBJ databases">
        <authorList>
            <person name="Li S.-H."/>
        </authorList>
    </citation>
    <scope>NUCLEOTIDE SEQUENCE [LARGE SCALE GENOMIC DNA]</scope>
    <source>
        <strain evidence="7 8">IMCC14385</strain>
    </source>
</reference>
<evidence type="ECO:0000256" key="6">
    <source>
        <dbReference type="SAM" id="Phobius"/>
    </source>
</evidence>
<dbReference type="PROSITE" id="PS00409">
    <property type="entry name" value="PROKAR_NTER_METHYL"/>
    <property type="match status" value="1"/>
</dbReference>
<evidence type="ECO:0000313" key="8">
    <source>
        <dbReference type="Proteomes" id="UP000326287"/>
    </source>
</evidence>
<dbReference type="Pfam" id="PF07963">
    <property type="entry name" value="N_methyl"/>
    <property type="match status" value="1"/>
</dbReference>
<comment type="subcellular location">
    <subcellularLocation>
        <location evidence="1">Membrane</location>
        <topology evidence="1">Single-pass membrane protein</topology>
    </subcellularLocation>
</comment>
<dbReference type="InterPro" id="IPR012902">
    <property type="entry name" value="N_methyl_site"/>
</dbReference>
<protein>
    <submittedName>
        <fullName evidence="7">Prepilin-type N-terminal cleavage/methylation domain-containing protein</fullName>
    </submittedName>
</protein>
<evidence type="ECO:0000313" key="7">
    <source>
        <dbReference type="EMBL" id="QFU76707.1"/>
    </source>
</evidence>
<gene>
    <name evidence="7" type="ORF">EY643_14175</name>
</gene>
<name>A0A5P9NLP6_9GAMM</name>
<dbReference type="PANTHER" id="PTHR39583">
    <property type="entry name" value="TYPE II SECRETION SYSTEM PROTEIN J-RELATED"/>
    <property type="match status" value="1"/>
</dbReference>
<evidence type="ECO:0000256" key="2">
    <source>
        <dbReference type="ARBA" id="ARBA00022481"/>
    </source>
</evidence>